<reference evidence="2" key="1">
    <citation type="submission" date="2025-08" db="UniProtKB">
        <authorList>
            <consortium name="RefSeq"/>
        </authorList>
    </citation>
    <scope>IDENTIFICATION</scope>
    <source>
        <strain evidence="2">USDA-PBARC FA_bdor</strain>
        <tissue evidence="2">Whole organism</tissue>
    </source>
</reference>
<dbReference type="KEGG" id="fas:105267123"/>
<dbReference type="PANTHER" id="PTHR21398:SF22">
    <property type="entry name" value="IP12060P-RELATED"/>
    <property type="match status" value="1"/>
</dbReference>
<proteinExistence type="predicted"/>
<evidence type="ECO:0000313" key="2">
    <source>
        <dbReference type="RefSeq" id="XP_011304067.1"/>
    </source>
</evidence>
<dbReference type="PANTHER" id="PTHR21398">
    <property type="entry name" value="AGAP007094-PA"/>
    <property type="match status" value="1"/>
</dbReference>
<dbReference type="GeneID" id="105267123"/>
<name>A0A9R1T6Z9_9HYME</name>
<dbReference type="InterPro" id="IPR006631">
    <property type="entry name" value="DM4_12"/>
</dbReference>
<dbReference type="OrthoDB" id="6340174at2759"/>
<dbReference type="Proteomes" id="UP000694866">
    <property type="component" value="Unplaced"/>
</dbReference>
<gene>
    <name evidence="2" type="primary">LOC105267123</name>
</gene>
<evidence type="ECO:0000313" key="1">
    <source>
        <dbReference type="Proteomes" id="UP000694866"/>
    </source>
</evidence>
<accession>A0A9R1T6Z9</accession>
<dbReference type="RefSeq" id="XP_011304067.1">
    <property type="nucleotide sequence ID" value="XM_011305765.1"/>
</dbReference>
<organism evidence="1 2">
    <name type="scientific">Fopius arisanus</name>
    <dbReference type="NCBI Taxonomy" id="64838"/>
    <lineage>
        <taxon>Eukaryota</taxon>
        <taxon>Metazoa</taxon>
        <taxon>Ecdysozoa</taxon>
        <taxon>Arthropoda</taxon>
        <taxon>Hexapoda</taxon>
        <taxon>Insecta</taxon>
        <taxon>Pterygota</taxon>
        <taxon>Neoptera</taxon>
        <taxon>Endopterygota</taxon>
        <taxon>Hymenoptera</taxon>
        <taxon>Apocrita</taxon>
        <taxon>Ichneumonoidea</taxon>
        <taxon>Braconidae</taxon>
        <taxon>Opiinae</taxon>
        <taxon>Fopius</taxon>
    </lineage>
</organism>
<dbReference type="Pfam" id="PF07841">
    <property type="entry name" value="DM4_12"/>
    <property type="match status" value="1"/>
</dbReference>
<dbReference type="AlphaFoldDB" id="A0A9R1T6Z9"/>
<protein>
    <submittedName>
        <fullName evidence="2">Uncharacterized protein</fullName>
    </submittedName>
</protein>
<sequence>MRDVRQDAVGVDRRTIYGMLESKFQDFGLPGRVCLLRFICETAQWKISRHNGLTGDLLRILLTPSSSADEDLPDDYTLAEEQPDDCDKTYSRCPIGIYDYITSTEE</sequence>
<dbReference type="SMART" id="SM00718">
    <property type="entry name" value="DM4_12"/>
    <property type="match status" value="1"/>
</dbReference>
<keyword evidence="1" id="KW-1185">Reference proteome</keyword>